<dbReference type="OrthoDB" id="1001852at2759"/>
<dbReference type="EMBL" id="JAIQCV010000011">
    <property type="protein sequence ID" value="KAH1046319.1"/>
    <property type="molecule type" value="Genomic_DNA"/>
</dbReference>
<evidence type="ECO:0000313" key="2">
    <source>
        <dbReference type="EMBL" id="KAH1046319.1"/>
    </source>
</evidence>
<evidence type="ECO:0000313" key="3">
    <source>
        <dbReference type="Proteomes" id="UP000828251"/>
    </source>
</evidence>
<gene>
    <name evidence="2" type="ORF">J1N35_037103</name>
</gene>
<dbReference type="AlphaFoldDB" id="A0A9D3ULB2"/>
<reference evidence="2 3" key="1">
    <citation type="journal article" date="2021" name="Plant Biotechnol. J.">
        <title>Multi-omics assisted identification of the key and species-specific regulatory components of drought-tolerant mechanisms in Gossypium stocksii.</title>
        <authorList>
            <person name="Yu D."/>
            <person name="Ke L."/>
            <person name="Zhang D."/>
            <person name="Wu Y."/>
            <person name="Sun Y."/>
            <person name="Mei J."/>
            <person name="Sun J."/>
            <person name="Sun Y."/>
        </authorList>
    </citation>
    <scope>NUCLEOTIDE SEQUENCE [LARGE SCALE GENOMIC DNA]</scope>
    <source>
        <strain evidence="3">cv. E1</strain>
        <tissue evidence="2">Leaf</tissue>
    </source>
</reference>
<proteinExistence type="predicted"/>
<evidence type="ECO:0000256" key="1">
    <source>
        <dbReference type="SAM" id="Phobius"/>
    </source>
</evidence>
<name>A0A9D3ULB2_9ROSI</name>
<sequence length="78" mass="9095">MDDLTILFKQEGLLDPKSKKEWNGEDKRNIQLNAKAMHTLFCALGVHLFWMSIVEFLLVQMPRSYETRLKSPMKALAK</sequence>
<keyword evidence="1" id="KW-0472">Membrane</keyword>
<feature type="transmembrane region" description="Helical" evidence="1">
    <location>
        <begin position="36"/>
        <end position="59"/>
    </location>
</feature>
<keyword evidence="3" id="KW-1185">Reference proteome</keyword>
<organism evidence="2 3">
    <name type="scientific">Gossypium stocksii</name>
    <dbReference type="NCBI Taxonomy" id="47602"/>
    <lineage>
        <taxon>Eukaryota</taxon>
        <taxon>Viridiplantae</taxon>
        <taxon>Streptophyta</taxon>
        <taxon>Embryophyta</taxon>
        <taxon>Tracheophyta</taxon>
        <taxon>Spermatophyta</taxon>
        <taxon>Magnoliopsida</taxon>
        <taxon>eudicotyledons</taxon>
        <taxon>Gunneridae</taxon>
        <taxon>Pentapetalae</taxon>
        <taxon>rosids</taxon>
        <taxon>malvids</taxon>
        <taxon>Malvales</taxon>
        <taxon>Malvaceae</taxon>
        <taxon>Malvoideae</taxon>
        <taxon>Gossypium</taxon>
    </lineage>
</organism>
<accession>A0A9D3ULB2</accession>
<keyword evidence="1" id="KW-1133">Transmembrane helix</keyword>
<keyword evidence="1" id="KW-0812">Transmembrane</keyword>
<protein>
    <submittedName>
        <fullName evidence="2">Uncharacterized protein</fullName>
    </submittedName>
</protein>
<comment type="caution">
    <text evidence="2">The sequence shown here is derived from an EMBL/GenBank/DDBJ whole genome shotgun (WGS) entry which is preliminary data.</text>
</comment>
<dbReference type="Proteomes" id="UP000828251">
    <property type="component" value="Unassembled WGS sequence"/>
</dbReference>